<evidence type="ECO:0000313" key="3">
    <source>
        <dbReference type="Proteomes" id="UP000198762"/>
    </source>
</evidence>
<proteinExistence type="predicted"/>
<gene>
    <name evidence="2" type="ORF">SAMN04487962_1064</name>
</gene>
<dbReference type="InterPro" id="IPR016040">
    <property type="entry name" value="NAD(P)-bd_dom"/>
</dbReference>
<dbReference type="Pfam" id="PF13460">
    <property type="entry name" value="NAD_binding_10"/>
    <property type="match status" value="1"/>
</dbReference>
<organism evidence="2 3">
    <name type="scientific">Marinobacter segnicrescens</name>
    <dbReference type="NCBI Taxonomy" id="430453"/>
    <lineage>
        <taxon>Bacteria</taxon>
        <taxon>Pseudomonadati</taxon>
        <taxon>Pseudomonadota</taxon>
        <taxon>Gammaproteobacteria</taxon>
        <taxon>Pseudomonadales</taxon>
        <taxon>Marinobacteraceae</taxon>
        <taxon>Marinobacter</taxon>
    </lineage>
</organism>
<dbReference type="InterPro" id="IPR036291">
    <property type="entry name" value="NAD(P)-bd_dom_sf"/>
</dbReference>
<accession>A0A1I0CV55</accession>
<evidence type="ECO:0000259" key="1">
    <source>
        <dbReference type="Pfam" id="PF13460"/>
    </source>
</evidence>
<dbReference type="CDD" id="cd05243">
    <property type="entry name" value="SDR_a5"/>
    <property type="match status" value="1"/>
</dbReference>
<evidence type="ECO:0000313" key="2">
    <source>
        <dbReference type="EMBL" id="SET23612.1"/>
    </source>
</evidence>
<dbReference type="AlphaFoldDB" id="A0A1I0CV55"/>
<name>A0A1I0CV55_9GAMM</name>
<keyword evidence="3" id="KW-1185">Reference proteome</keyword>
<feature type="domain" description="NAD(P)-binding" evidence="1">
    <location>
        <begin position="7"/>
        <end position="188"/>
    </location>
</feature>
<reference evidence="3" key="1">
    <citation type="submission" date="2016-10" db="EMBL/GenBank/DDBJ databases">
        <authorList>
            <person name="Varghese N."/>
            <person name="Submissions S."/>
        </authorList>
    </citation>
    <scope>NUCLEOTIDE SEQUENCE [LARGE SCALE GENOMIC DNA]</scope>
    <source>
        <strain evidence="3">CGMCC 1.6489</strain>
    </source>
</reference>
<dbReference type="STRING" id="430453.SAMN04487962_1064"/>
<dbReference type="SUPFAM" id="SSF51735">
    <property type="entry name" value="NAD(P)-binding Rossmann-fold domains"/>
    <property type="match status" value="1"/>
</dbReference>
<dbReference type="EMBL" id="FOHZ01000006">
    <property type="protein sequence ID" value="SET23612.1"/>
    <property type="molecule type" value="Genomic_DNA"/>
</dbReference>
<dbReference type="Proteomes" id="UP000198762">
    <property type="component" value="Unassembled WGS sequence"/>
</dbReference>
<dbReference type="PANTHER" id="PTHR15020">
    <property type="entry name" value="FLAVIN REDUCTASE-RELATED"/>
    <property type="match status" value="1"/>
</dbReference>
<protein>
    <submittedName>
        <fullName evidence="2">Uncharacterized conserved protein YbjT, contains NAD(P)-binding and DUF2867 domains</fullName>
    </submittedName>
</protein>
<dbReference type="OrthoDB" id="9803892at2"/>
<dbReference type="PANTHER" id="PTHR15020:SF50">
    <property type="entry name" value="UPF0659 PROTEIN YMR090W"/>
    <property type="match status" value="1"/>
</dbReference>
<dbReference type="RefSeq" id="WP_091850216.1">
    <property type="nucleotide sequence ID" value="NZ_FOHZ01000006.1"/>
</dbReference>
<dbReference type="Gene3D" id="3.40.50.720">
    <property type="entry name" value="NAD(P)-binding Rossmann-like Domain"/>
    <property type="match status" value="1"/>
</dbReference>
<sequence length="212" mass="22639">MRVLIAGANGKIGQHLVRLMAASPHTARAMVRKPEQAAALEKLGAAETVVGDLEQDCTHALKDCDAVVFTAGSGPHTGPEKTIDVDQDGAIRLIDSARAAGVKRFLMVSSMRADRPENAPEKLHHYLRAKHKADEHLRASGLDFTLVRPGPLTNDPGTGKVELAARLDRTGSIPREDVAAVLLATLDADNSIHQSFDLLSGDYGIAESLSRL</sequence>